<accession>A0A8J8GD55</accession>
<feature type="transmembrane region" description="Helical" evidence="2">
    <location>
        <begin position="75"/>
        <end position="95"/>
    </location>
</feature>
<gene>
    <name evidence="3" type="ORF">HNQ03_002668</name>
</gene>
<protein>
    <submittedName>
        <fullName evidence="3">Uncharacterized protein</fullName>
    </submittedName>
</protein>
<dbReference type="RefSeq" id="WP_173780129.1">
    <property type="nucleotide sequence ID" value="NZ_JABSNO010000023.1"/>
</dbReference>
<keyword evidence="2" id="KW-0472">Membrane</keyword>
<dbReference type="EMBL" id="JABSNO010000023">
    <property type="protein sequence ID" value="NRS93577.1"/>
    <property type="molecule type" value="Genomic_DNA"/>
</dbReference>
<keyword evidence="2" id="KW-0812">Transmembrane</keyword>
<feature type="transmembrane region" description="Helical" evidence="2">
    <location>
        <begin position="7"/>
        <end position="30"/>
    </location>
</feature>
<proteinExistence type="predicted"/>
<name>A0A8J8GD55_9FLAO</name>
<keyword evidence="4" id="KW-1185">Reference proteome</keyword>
<feature type="transmembrane region" description="Helical" evidence="2">
    <location>
        <begin position="36"/>
        <end position="54"/>
    </location>
</feature>
<evidence type="ECO:0000256" key="1">
    <source>
        <dbReference type="SAM" id="MobiDB-lite"/>
    </source>
</evidence>
<evidence type="ECO:0000313" key="3">
    <source>
        <dbReference type="EMBL" id="NRS93577.1"/>
    </source>
</evidence>
<feature type="region of interest" description="Disordered" evidence="1">
    <location>
        <begin position="308"/>
        <end position="330"/>
    </location>
</feature>
<feature type="transmembrane region" description="Helical" evidence="2">
    <location>
        <begin position="278"/>
        <end position="298"/>
    </location>
</feature>
<organism evidence="3 4">
    <name type="scientific">Frigoriflavimonas asaccharolytica</name>
    <dbReference type="NCBI Taxonomy" id="2735899"/>
    <lineage>
        <taxon>Bacteria</taxon>
        <taxon>Pseudomonadati</taxon>
        <taxon>Bacteroidota</taxon>
        <taxon>Flavobacteriia</taxon>
        <taxon>Flavobacteriales</taxon>
        <taxon>Weeksellaceae</taxon>
        <taxon>Frigoriflavimonas</taxon>
    </lineage>
</organism>
<dbReference type="AlphaFoldDB" id="A0A8J8GD55"/>
<evidence type="ECO:0000313" key="4">
    <source>
        <dbReference type="Proteomes" id="UP000610746"/>
    </source>
</evidence>
<evidence type="ECO:0000256" key="2">
    <source>
        <dbReference type="SAM" id="Phobius"/>
    </source>
</evidence>
<sequence length="330" mass="37845">MKQDNFLFVDLVSSIFLLVLMLGNMMGLLYITGGNFPVSLLISLFIVICYYFIVQMLKKNKEYMANNSYLVPSSLFFFVFLLFGFVSFILMSHFLNIEMNAKAQIQQEAEQKIEKVSMLGEIYSKRSDEDILNYEGELVGKLKSYKASKSNQLRNELSLEPYKIDAQVLAAPQFIDVSSLVDSKLQPYRLKIEASNKYIAEIIKGSVKYKSTFENWDRMSLSSSYKNLNKYVEDSYEKVNEKIKMLPLNNNPILLSVDNHQLPLNNPLELNKIYSPNYLIPALLVLITHLFILIPFFTHKIRVYVKPKSGSNDGDGKKNGELKTNGTIEI</sequence>
<comment type="caution">
    <text evidence="3">The sequence shown here is derived from an EMBL/GenBank/DDBJ whole genome shotgun (WGS) entry which is preliminary data.</text>
</comment>
<keyword evidence="2" id="KW-1133">Transmembrane helix</keyword>
<reference evidence="3" key="1">
    <citation type="submission" date="2020-05" db="EMBL/GenBank/DDBJ databases">
        <title>Genomic Encyclopedia of Type Strains, Phase IV (KMG-V): Genome sequencing to study the core and pangenomes of soil and plant-associated prokaryotes.</title>
        <authorList>
            <person name="Whitman W."/>
        </authorList>
    </citation>
    <scope>NUCLEOTIDE SEQUENCE</scope>
    <source>
        <strain evidence="3">16F</strain>
    </source>
</reference>
<dbReference type="Proteomes" id="UP000610746">
    <property type="component" value="Unassembled WGS sequence"/>
</dbReference>